<evidence type="ECO:0000259" key="9">
    <source>
        <dbReference type="Pfam" id="PF21895"/>
    </source>
</evidence>
<dbReference type="KEGG" id="ndi:NDAI_0I01770"/>
<dbReference type="STRING" id="1071378.G0WG35"/>
<organism evidence="10 11">
    <name type="scientific">Naumovozyma dairenensis (strain ATCC 10597 / BCRC 20456 / CBS 421 / NBRC 0211 / NRRL Y-12639)</name>
    <name type="common">Saccharomyces dairenensis</name>
    <dbReference type="NCBI Taxonomy" id="1071378"/>
    <lineage>
        <taxon>Eukaryota</taxon>
        <taxon>Fungi</taxon>
        <taxon>Dikarya</taxon>
        <taxon>Ascomycota</taxon>
        <taxon>Saccharomycotina</taxon>
        <taxon>Saccharomycetes</taxon>
        <taxon>Saccharomycetales</taxon>
        <taxon>Saccharomycetaceae</taxon>
        <taxon>Naumovozyma</taxon>
    </lineage>
</organism>
<dbReference type="InterPro" id="IPR004621">
    <property type="entry name" value="Fadh2_euk"/>
</dbReference>
<dbReference type="Pfam" id="PF02219">
    <property type="entry name" value="MTHFR"/>
    <property type="match status" value="1"/>
</dbReference>
<dbReference type="AlphaFoldDB" id="G0WG35"/>
<dbReference type="GO" id="GO:0004489">
    <property type="term" value="F:methylenetetrahydrofolate reductase [NAD(P)H] activity"/>
    <property type="evidence" value="ECO:0007669"/>
    <property type="project" value="EnsemblFungi"/>
</dbReference>
<evidence type="ECO:0000256" key="5">
    <source>
        <dbReference type="ARBA" id="ARBA00022827"/>
    </source>
</evidence>
<dbReference type="Pfam" id="PF21895">
    <property type="entry name" value="MTHFR_C"/>
    <property type="match status" value="1"/>
</dbReference>
<evidence type="ECO:0000256" key="1">
    <source>
        <dbReference type="ARBA" id="ARBA00001974"/>
    </source>
</evidence>
<dbReference type="FunFam" id="3.20.20.220:FF:000002">
    <property type="entry name" value="Methylenetetrahydrofolate reductase"/>
    <property type="match status" value="1"/>
</dbReference>
<evidence type="ECO:0000313" key="10">
    <source>
        <dbReference type="EMBL" id="CCD26746.1"/>
    </source>
</evidence>
<sequence>MKVTEKLEASHKSSSKTTFSFEYFVPKTSQGVQNLYDRMDRMYEASLPQFIDITWNAGGGRLSQLSTDLISTAQSVLGLETCMHLTCTNMPIEEIDSALKKAYDSGCQNILALRGDPPINSNKWEACEGGFNYAKDLIKYIRLKYGDYFDIGVAGYPEGHPEEKDIELNFKYLKEKIDAGGNFIITQMFYDVDNFIDWCDKVRAYGIDVPIIPGIMPITTYGAFLRRAQWGEINIPQDFLDKLDPIKDDDELVREMGTELIVGMCQKLIDSGHVKHLHIYTMNLEKAPLMILDKLGLLPTEGEYNGAQEAMLPWRKSLNPKRKNEEVRPIFWQRRPYSYVARTSQWAVDEFPNGRFGDSSSPAFGDLDLFGAPLIRQSSKKSLELWSTPTNLNEIANLVINYLNGSLKCLPWSDTPLNHEVDSIMSNLIALNRKLIITINSQPVLNGIRSNDPIHGWGPKDGYVYQKQYLEFLLPKEKLPVLEKKLAGNEILTYFAANSEGDLQSNHPDGSKANAVTWGIFPGREVLQPTIVEKVSFLAWKEEFYRILEEWKLNFEENDKVASRDFLQSLIDNYVLVNIVDNDFISKEDSIFSLLMSL</sequence>
<evidence type="ECO:0000256" key="3">
    <source>
        <dbReference type="ARBA" id="ARBA00006743"/>
    </source>
</evidence>
<gene>
    <name evidence="10" type="primary">NDAI0I01770</name>
    <name evidence="10" type="ordered locus">NDAI_0I01770</name>
</gene>
<keyword evidence="6" id="KW-0521">NADP</keyword>
<dbReference type="Gene3D" id="3.20.20.220">
    <property type="match status" value="1"/>
</dbReference>
<dbReference type="PANTHER" id="PTHR45754:SF3">
    <property type="entry name" value="METHYLENETETRAHYDROFOLATE REDUCTASE (NADPH)"/>
    <property type="match status" value="1"/>
</dbReference>
<dbReference type="NCBIfam" id="TIGR00677">
    <property type="entry name" value="fadh2_euk"/>
    <property type="match status" value="1"/>
</dbReference>
<dbReference type="CDD" id="cd00537">
    <property type="entry name" value="MTHFR"/>
    <property type="match status" value="1"/>
</dbReference>
<dbReference type="SUPFAM" id="SSF51730">
    <property type="entry name" value="FAD-linked oxidoreductase"/>
    <property type="match status" value="1"/>
</dbReference>
<evidence type="ECO:0000256" key="8">
    <source>
        <dbReference type="RuleBase" id="RU004254"/>
    </source>
</evidence>
<dbReference type="OMA" id="AWKEEFY"/>
<dbReference type="UniPathway" id="UPA00193"/>
<evidence type="ECO:0000313" key="11">
    <source>
        <dbReference type="Proteomes" id="UP000000689"/>
    </source>
</evidence>
<evidence type="ECO:0000256" key="2">
    <source>
        <dbReference type="ARBA" id="ARBA00004777"/>
    </source>
</evidence>
<dbReference type="GeneID" id="11493678"/>
<dbReference type="Proteomes" id="UP000000689">
    <property type="component" value="Chromosome 9"/>
</dbReference>
<feature type="domain" description="MTHFR SAM-binding regulatory" evidence="9">
    <location>
        <begin position="311"/>
        <end position="586"/>
    </location>
</feature>
<comment type="similarity">
    <text evidence="3">Belongs to the methylenetetrahydrofolate reductase family.</text>
</comment>
<dbReference type="InterPro" id="IPR053806">
    <property type="entry name" value="MTHFR_C"/>
</dbReference>
<keyword evidence="7" id="KW-0560">Oxidoreductase</keyword>
<dbReference type="GO" id="GO:0035999">
    <property type="term" value="P:tetrahydrofolate interconversion"/>
    <property type="evidence" value="ECO:0007669"/>
    <property type="project" value="UniProtKB-UniPathway"/>
</dbReference>
<name>G0WG35_NAUDC</name>
<dbReference type="InterPro" id="IPR029041">
    <property type="entry name" value="FAD-linked_oxidoreductase-like"/>
</dbReference>
<keyword evidence="11" id="KW-1185">Reference proteome</keyword>
<accession>G0WG35</accession>
<dbReference type="HOGENOM" id="CLU_025841_2_2_1"/>
<dbReference type="PANTHER" id="PTHR45754">
    <property type="entry name" value="METHYLENETETRAHYDROFOLATE REDUCTASE"/>
    <property type="match status" value="1"/>
</dbReference>
<proteinExistence type="inferred from homology"/>
<protein>
    <recommendedName>
        <fullName evidence="9">MTHFR SAM-binding regulatory domain-containing protein</fullName>
    </recommendedName>
</protein>
<dbReference type="EMBL" id="HE580275">
    <property type="protein sequence ID" value="CCD26746.1"/>
    <property type="molecule type" value="Genomic_DNA"/>
</dbReference>
<dbReference type="InterPro" id="IPR003171">
    <property type="entry name" value="Mehydrof_redctse-like"/>
</dbReference>
<dbReference type="GO" id="GO:0009086">
    <property type="term" value="P:methionine biosynthetic process"/>
    <property type="evidence" value="ECO:0007669"/>
    <property type="project" value="EnsemblFungi"/>
</dbReference>
<reference evidence="10 11" key="1">
    <citation type="journal article" date="2011" name="Proc. Natl. Acad. Sci. U.S.A.">
        <title>Evolutionary erosion of yeast sex chromosomes by mating-type switching accidents.</title>
        <authorList>
            <person name="Gordon J.L."/>
            <person name="Armisen D."/>
            <person name="Proux-Wera E."/>
            <person name="Oheigeartaigh S.S."/>
            <person name="Byrne K.P."/>
            <person name="Wolfe K.H."/>
        </authorList>
    </citation>
    <scope>NUCLEOTIDE SEQUENCE [LARGE SCALE GENOMIC DNA]</scope>
    <source>
        <strain evidence="11">ATCC 10597 / BCRC 20456 / CBS 421 / NBRC 0211 / NRRL Y-12639</strain>
    </source>
</reference>
<evidence type="ECO:0000256" key="6">
    <source>
        <dbReference type="ARBA" id="ARBA00022857"/>
    </source>
</evidence>
<keyword evidence="5" id="KW-0274">FAD</keyword>
<comment type="cofactor">
    <cofactor evidence="1">
        <name>FAD</name>
        <dbReference type="ChEBI" id="CHEBI:57692"/>
    </cofactor>
</comment>
<dbReference type="OrthoDB" id="16284at2759"/>
<evidence type="ECO:0000256" key="7">
    <source>
        <dbReference type="ARBA" id="ARBA00023002"/>
    </source>
</evidence>
<evidence type="ECO:0000256" key="4">
    <source>
        <dbReference type="ARBA" id="ARBA00022630"/>
    </source>
</evidence>
<dbReference type="RefSeq" id="XP_003671989.1">
    <property type="nucleotide sequence ID" value="XM_003671941.1"/>
</dbReference>
<dbReference type="eggNOG" id="KOG0564">
    <property type="taxonomic scope" value="Eukaryota"/>
</dbReference>
<keyword evidence="4" id="KW-0285">Flavoprotein</keyword>
<dbReference type="GO" id="GO:0005829">
    <property type="term" value="C:cytosol"/>
    <property type="evidence" value="ECO:0007669"/>
    <property type="project" value="TreeGrafter"/>
</dbReference>
<dbReference type="GO" id="GO:0071949">
    <property type="term" value="F:FAD binding"/>
    <property type="evidence" value="ECO:0007669"/>
    <property type="project" value="TreeGrafter"/>
</dbReference>
<comment type="pathway">
    <text evidence="2 8">One-carbon metabolism; tetrahydrofolate interconversion.</text>
</comment>